<reference evidence="1" key="1">
    <citation type="submission" date="2018-05" db="EMBL/GenBank/DDBJ databases">
        <authorList>
            <person name="Lanie J.A."/>
            <person name="Ng W.-L."/>
            <person name="Kazmierczak K.M."/>
            <person name="Andrzejewski T.M."/>
            <person name="Davidsen T.M."/>
            <person name="Wayne K.J."/>
            <person name="Tettelin H."/>
            <person name="Glass J.I."/>
            <person name="Rusch D."/>
            <person name="Podicherti R."/>
            <person name="Tsui H.-C.T."/>
            <person name="Winkler M.E."/>
        </authorList>
    </citation>
    <scope>NUCLEOTIDE SEQUENCE</scope>
</reference>
<sequence>MHICILNISTSGGSINIHHKPAQERFMDLLVPLLPKSDWATINCLEDDLTFNINEYDAYLITGGK</sequence>
<organism evidence="1">
    <name type="scientific">marine metagenome</name>
    <dbReference type="NCBI Taxonomy" id="408172"/>
    <lineage>
        <taxon>unclassified sequences</taxon>
        <taxon>metagenomes</taxon>
        <taxon>ecological metagenomes</taxon>
    </lineage>
</organism>
<protein>
    <recommendedName>
        <fullName evidence="2">Glutamine amidotransferase domain-containing protein</fullName>
    </recommendedName>
</protein>
<name>A0A382NR40_9ZZZZ</name>
<evidence type="ECO:0008006" key="2">
    <source>
        <dbReference type="Google" id="ProtNLM"/>
    </source>
</evidence>
<feature type="non-terminal residue" evidence="1">
    <location>
        <position position="65"/>
    </location>
</feature>
<gene>
    <name evidence="1" type="ORF">METZ01_LOCUS314885</name>
</gene>
<dbReference type="EMBL" id="UINC01101320">
    <property type="protein sequence ID" value="SVC62031.1"/>
    <property type="molecule type" value="Genomic_DNA"/>
</dbReference>
<evidence type="ECO:0000313" key="1">
    <source>
        <dbReference type="EMBL" id="SVC62031.1"/>
    </source>
</evidence>
<dbReference type="AlphaFoldDB" id="A0A382NR40"/>
<proteinExistence type="predicted"/>
<accession>A0A382NR40</accession>